<evidence type="ECO:0000256" key="7">
    <source>
        <dbReference type="SAM" id="Phobius"/>
    </source>
</evidence>
<evidence type="ECO:0000313" key="10">
    <source>
        <dbReference type="Proteomes" id="UP000304148"/>
    </source>
</evidence>
<dbReference type="GO" id="GO:0005886">
    <property type="term" value="C:plasma membrane"/>
    <property type="evidence" value="ECO:0007669"/>
    <property type="project" value="UniProtKB-SubCell"/>
</dbReference>
<feature type="transmembrane region" description="Helical" evidence="7">
    <location>
        <begin position="327"/>
        <end position="352"/>
    </location>
</feature>
<dbReference type="InterPro" id="IPR036259">
    <property type="entry name" value="MFS_trans_sf"/>
</dbReference>
<evidence type="ECO:0000256" key="2">
    <source>
        <dbReference type="ARBA" id="ARBA00022448"/>
    </source>
</evidence>
<evidence type="ECO:0000313" key="9">
    <source>
        <dbReference type="EMBL" id="SYX86605.1"/>
    </source>
</evidence>
<dbReference type="Pfam" id="PF07690">
    <property type="entry name" value="MFS_1"/>
    <property type="match status" value="1"/>
</dbReference>
<feature type="transmembrane region" description="Helical" evidence="7">
    <location>
        <begin position="165"/>
        <end position="183"/>
    </location>
</feature>
<evidence type="ECO:0000256" key="6">
    <source>
        <dbReference type="ARBA" id="ARBA00023136"/>
    </source>
</evidence>
<evidence type="ECO:0000259" key="8">
    <source>
        <dbReference type="PROSITE" id="PS50850"/>
    </source>
</evidence>
<dbReference type="PANTHER" id="PTHR43266:SF2">
    <property type="entry name" value="MAJOR FACILITATOR SUPERFAMILY (MFS) PROFILE DOMAIN-CONTAINING PROTEIN"/>
    <property type="match status" value="1"/>
</dbReference>
<protein>
    <submittedName>
        <fullName evidence="9">MFS transporter</fullName>
    </submittedName>
</protein>
<keyword evidence="2" id="KW-0813">Transport</keyword>
<feature type="transmembrane region" description="Helical" evidence="7">
    <location>
        <begin position="364"/>
        <end position="383"/>
    </location>
</feature>
<feature type="transmembrane region" description="Helical" evidence="7">
    <location>
        <begin position="296"/>
        <end position="315"/>
    </location>
</feature>
<evidence type="ECO:0000256" key="4">
    <source>
        <dbReference type="ARBA" id="ARBA00022692"/>
    </source>
</evidence>
<dbReference type="Gene3D" id="1.20.1250.20">
    <property type="entry name" value="MFS general substrate transporter like domains"/>
    <property type="match status" value="1"/>
</dbReference>
<dbReference type="InterPro" id="IPR020846">
    <property type="entry name" value="MFS_dom"/>
</dbReference>
<reference evidence="10" key="1">
    <citation type="submission" date="2018-08" db="EMBL/GenBank/DDBJ databases">
        <authorList>
            <person name="Chevrot R."/>
        </authorList>
    </citation>
    <scope>NUCLEOTIDE SEQUENCE [LARGE SCALE GENOMIC DNA]</scope>
</reference>
<dbReference type="EMBL" id="LS992241">
    <property type="protein sequence ID" value="SYX86605.1"/>
    <property type="molecule type" value="Genomic_DNA"/>
</dbReference>
<accession>A0A383RHQ7</accession>
<proteinExistence type="predicted"/>
<dbReference type="InterPro" id="IPR011701">
    <property type="entry name" value="MFS"/>
</dbReference>
<name>A0A383RHQ7_PAEAL</name>
<keyword evidence="3" id="KW-1003">Cell membrane</keyword>
<dbReference type="RefSeq" id="WP_138188483.1">
    <property type="nucleotide sequence ID" value="NZ_LS992241.1"/>
</dbReference>
<dbReference type="GO" id="GO:0022857">
    <property type="term" value="F:transmembrane transporter activity"/>
    <property type="evidence" value="ECO:0007669"/>
    <property type="project" value="InterPro"/>
</dbReference>
<feature type="transmembrane region" description="Helical" evidence="7">
    <location>
        <begin position="43"/>
        <end position="63"/>
    </location>
</feature>
<dbReference type="AlphaFoldDB" id="A0A383RHQ7"/>
<dbReference type="PROSITE" id="PS50850">
    <property type="entry name" value="MFS"/>
    <property type="match status" value="1"/>
</dbReference>
<feature type="domain" description="Major facilitator superfamily (MFS) profile" evidence="8">
    <location>
        <begin position="9"/>
        <end position="414"/>
    </location>
</feature>
<evidence type="ECO:0000256" key="5">
    <source>
        <dbReference type="ARBA" id="ARBA00022989"/>
    </source>
</evidence>
<dbReference type="Proteomes" id="UP000304148">
    <property type="component" value="Chromosome"/>
</dbReference>
<feature type="transmembrane region" description="Helical" evidence="7">
    <location>
        <begin position="389"/>
        <end position="410"/>
    </location>
</feature>
<keyword evidence="4 7" id="KW-0812">Transmembrane</keyword>
<organism evidence="9 10">
    <name type="scientific">Paenibacillus alvei</name>
    <name type="common">Bacillus alvei</name>
    <dbReference type="NCBI Taxonomy" id="44250"/>
    <lineage>
        <taxon>Bacteria</taxon>
        <taxon>Bacillati</taxon>
        <taxon>Bacillota</taxon>
        <taxon>Bacilli</taxon>
        <taxon>Bacillales</taxon>
        <taxon>Paenibacillaceae</taxon>
        <taxon>Paenibacillus</taxon>
    </lineage>
</organism>
<keyword evidence="5 7" id="KW-1133">Transmembrane helix</keyword>
<dbReference type="CDD" id="cd06173">
    <property type="entry name" value="MFS_MefA_like"/>
    <property type="match status" value="1"/>
</dbReference>
<keyword evidence="6 7" id="KW-0472">Membrane</keyword>
<feature type="transmembrane region" description="Helical" evidence="7">
    <location>
        <begin position="12"/>
        <end position="37"/>
    </location>
</feature>
<dbReference type="PANTHER" id="PTHR43266">
    <property type="entry name" value="MACROLIDE-EFFLUX PROTEIN"/>
    <property type="match status" value="1"/>
</dbReference>
<comment type="subcellular location">
    <subcellularLocation>
        <location evidence="1">Cell membrane</location>
        <topology evidence="1">Multi-pass membrane protein</topology>
    </subcellularLocation>
</comment>
<feature type="transmembrane region" description="Helical" evidence="7">
    <location>
        <begin position="269"/>
        <end position="289"/>
    </location>
</feature>
<evidence type="ECO:0000256" key="1">
    <source>
        <dbReference type="ARBA" id="ARBA00004651"/>
    </source>
</evidence>
<feature type="transmembrane region" description="Helical" evidence="7">
    <location>
        <begin position="231"/>
        <end position="249"/>
    </location>
</feature>
<dbReference type="SUPFAM" id="SSF103473">
    <property type="entry name" value="MFS general substrate transporter"/>
    <property type="match status" value="1"/>
</dbReference>
<evidence type="ECO:0000256" key="3">
    <source>
        <dbReference type="ARBA" id="ARBA00022475"/>
    </source>
</evidence>
<sequence>MKLLLNNRAFRFLWLAQIISELGDGITRLVVIFLVAHLSSDPLAISLVVLANVLPSMLLGTFVGPIADRFQRSHIMMAADIYRAIIVVFLIASQNNLYGIYVLVLLQNIGTVFFEPARSAIVPSLIGKENIPQAVSFSQATYMAMRLVGPSIAGLLIPLGHFDRLFLFNGLTFMLSALFIYAMSKAIPTPDRTHEDIQDTRRVPGQSAAEKEPYWKSLKAGLRTIYRHDGLFALLLLLVPIMLVIGVINTNLNAALLQTFRIPAEHFGFISSMVAVGSILGALAAPYLMKRMASNVLLLGAVGVIGLFCLLIVPLHSLYQASGVLSVYVWSIGLGVTMACTNVPLSSLFITIMPDEMRGRGSGVFDSVSQAGTVLGIGLGGLFATMFGVLFATALAGFLLIIVVVIFPLLKYNQALRATNEAKMTGGDLAMSSSD</sequence>
<gene>
    <name evidence="9" type="ORF">PBLR_15031</name>
</gene>